<dbReference type="InterPro" id="IPR050833">
    <property type="entry name" value="Poly_Biosynth_Transport"/>
</dbReference>
<organism evidence="7">
    <name type="scientific">uncultured marine thaumarchaeote KM3_35_D03</name>
    <dbReference type="NCBI Taxonomy" id="1456132"/>
    <lineage>
        <taxon>Archaea</taxon>
        <taxon>Nitrososphaerota</taxon>
        <taxon>environmental samples</taxon>
    </lineage>
</organism>
<dbReference type="GO" id="GO:0005886">
    <property type="term" value="C:plasma membrane"/>
    <property type="evidence" value="ECO:0007669"/>
    <property type="project" value="UniProtKB-SubCell"/>
</dbReference>
<dbReference type="AlphaFoldDB" id="A0A075H3V2"/>
<keyword evidence="3 6" id="KW-0812">Transmembrane</keyword>
<feature type="transmembrane region" description="Helical" evidence="6">
    <location>
        <begin position="332"/>
        <end position="351"/>
    </location>
</feature>
<feature type="transmembrane region" description="Helical" evidence="6">
    <location>
        <begin position="239"/>
        <end position="255"/>
    </location>
</feature>
<protein>
    <submittedName>
        <fullName evidence="7">Polysaccharide biosynthesis protein</fullName>
    </submittedName>
</protein>
<dbReference type="PANTHER" id="PTHR30250">
    <property type="entry name" value="PST FAMILY PREDICTED COLANIC ACID TRANSPORTER"/>
    <property type="match status" value="1"/>
</dbReference>
<sequence>MKNLWDILIDKFYSIKDLGYVGSASIIGTGISAFFWLTLANLLGTEAYGEIQYYLGIAGVAYLLSSFGSPRTITVYAAKNIKVNSTLLLISLVGGFVGLLVLLGIFQRLDIGLIILGYIIFDLTINYLLGKKLYSKYSKYFLIQKILSLVFGFGFYYVFGLDGIIYGLAASYIPFIIIVYKICKESEINFSLLKTRSGFITNNYFESSIGGLRGEVDKLIIAPLLGFAILGNYALAMQFYAILMIFSSIVFKYLLPQDSTGVLNTKLKINTIFMSVGISVLGITLSPIVIPQFFPKFEDAIIATQILSISVVPATIGYIRISEFLGLEKSRFVLIGRILALSTLVLGMITLPIYYGIVGAASAFVLSSCAQTIFLILAKRKFEAKS</sequence>
<evidence type="ECO:0000256" key="1">
    <source>
        <dbReference type="ARBA" id="ARBA00004651"/>
    </source>
</evidence>
<dbReference type="EMBL" id="KF900854">
    <property type="protein sequence ID" value="AIF09182.1"/>
    <property type="molecule type" value="Genomic_DNA"/>
</dbReference>
<comment type="subcellular location">
    <subcellularLocation>
        <location evidence="1">Cell membrane</location>
        <topology evidence="1">Multi-pass membrane protein</topology>
    </subcellularLocation>
</comment>
<feature type="transmembrane region" description="Helical" evidence="6">
    <location>
        <begin position="87"/>
        <end position="105"/>
    </location>
</feature>
<keyword evidence="2" id="KW-1003">Cell membrane</keyword>
<evidence type="ECO:0000256" key="4">
    <source>
        <dbReference type="ARBA" id="ARBA00022989"/>
    </source>
</evidence>
<feature type="transmembrane region" description="Helical" evidence="6">
    <location>
        <begin position="300"/>
        <end position="320"/>
    </location>
</feature>
<feature type="transmembrane region" description="Helical" evidence="6">
    <location>
        <begin position="357"/>
        <end position="378"/>
    </location>
</feature>
<feature type="transmembrane region" description="Helical" evidence="6">
    <location>
        <begin position="267"/>
        <end position="294"/>
    </location>
</feature>
<dbReference type="PANTHER" id="PTHR30250:SF28">
    <property type="entry name" value="POLYSACCHARIDE BIOSYNTHESIS PROTEIN"/>
    <property type="match status" value="1"/>
</dbReference>
<evidence type="ECO:0000256" key="3">
    <source>
        <dbReference type="ARBA" id="ARBA00022692"/>
    </source>
</evidence>
<feature type="transmembrane region" description="Helical" evidence="6">
    <location>
        <begin position="111"/>
        <end position="129"/>
    </location>
</feature>
<name>A0A075H3V2_9ARCH</name>
<evidence type="ECO:0000256" key="2">
    <source>
        <dbReference type="ARBA" id="ARBA00022475"/>
    </source>
</evidence>
<keyword evidence="5 6" id="KW-0472">Membrane</keyword>
<evidence type="ECO:0000256" key="5">
    <source>
        <dbReference type="ARBA" id="ARBA00023136"/>
    </source>
</evidence>
<evidence type="ECO:0000256" key="6">
    <source>
        <dbReference type="SAM" id="Phobius"/>
    </source>
</evidence>
<feature type="transmembrane region" description="Helical" evidence="6">
    <location>
        <begin position="51"/>
        <end position="67"/>
    </location>
</feature>
<reference evidence="7" key="1">
    <citation type="journal article" date="2014" name="Genome Biol. Evol.">
        <title>Pangenome evidence for extensive interdomain horizontal transfer affecting lineage core and shell genes in uncultured planktonic thaumarchaeota and euryarchaeota.</title>
        <authorList>
            <person name="Deschamps P."/>
            <person name="Zivanovic Y."/>
            <person name="Moreira D."/>
            <person name="Rodriguez-Valera F."/>
            <person name="Lopez-Garcia P."/>
        </authorList>
    </citation>
    <scope>NUCLEOTIDE SEQUENCE</scope>
</reference>
<accession>A0A075H3V2</accession>
<feature type="transmembrane region" description="Helical" evidence="6">
    <location>
        <begin position="20"/>
        <end position="39"/>
    </location>
</feature>
<keyword evidence="4 6" id="KW-1133">Transmembrane helix</keyword>
<proteinExistence type="predicted"/>
<evidence type="ECO:0000313" key="7">
    <source>
        <dbReference type="EMBL" id="AIF09182.1"/>
    </source>
</evidence>